<dbReference type="GO" id="GO:0003677">
    <property type="term" value="F:DNA binding"/>
    <property type="evidence" value="ECO:0007669"/>
    <property type="project" value="UniProtKB-UniRule"/>
</dbReference>
<dbReference type="Gene3D" id="1.10.150.390">
    <property type="match status" value="1"/>
</dbReference>
<dbReference type="Pfam" id="PF05000">
    <property type="entry name" value="RNA_pol_Rpb1_4"/>
    <property type="match status" value="1"/>
</dbReference>
<evidence type="ECO:0000256" key="4">
    <source>
        <dbReference type="ARBA" id="ARBA00022723"/>
    </source>
</evidence>
<protein>
    <recommendedName>
        <fullName evidence="7">DNA-directed RNA polymerase subunit beta'</fullName>
        <shortName evidence="7">RNAP subunit beta'</shortName>
        <ecNumber evidence="7">2.7.7.6</ecNumber>
    </recommendedName>
    <alternativeName>
        <fullName evidence="7">RNA polymerase subunit beta'</fullName>
    </alternativeName>
    <alternativeName>
        <fullName evidence="7">Transcriptase subunit beta'</fullName>
    </alternativeName>
</protein>
<comment type="caution">
    <text evidence="10">The sequence shown here is derived from an EMBL/GenBank/DDBJ whole genome shotgun (WGS) entry which is preliminary data.</text>
</comment>
<comment type="cofactor">
    <cofactor evidence="7">
        <name>Zn(2+)</name>
        <dbReference type="ChEBI" id="CHEBI:29105"/>
    </cofactor>
    <text evidence="7">Binds 2 Zn(2+) ions per subunit.</text>
</comment>
<evidence type="ECO:0000256" key="3">
    <source>
        <dbReference type="ARBA" id="ARBA00022695"/>
    </source>
</evidence>
<feature type="binding site" evidence="7">
    <location>
        <position position="470"/>
    </location>
    <ligand>
        <name>Mg(2+)</name>
        <dbReference type="ChEBI" id="CHEBI:18420"/>
    </ligand>
</feature>
<dbReference type="InterPro" id="IPR000722">
    <property type="entry name" value="RNA_pol_asu"/>
</dbReference>
<feature type="binding site" evidence="7">
    <location>
        <position position="68"/>
    </location>
    <ligand>
        <name>Zn(2+)</name>
        <dbReference type="ChEBI" id="CHEBI:29105"/>
        <label>1</label>
    </ligand>
</feature>
<dbReference type="Pfam" id="PF00623">
    <property type="entry name" value="RNA_pol_Rpb1_2"/>
    <property type="match status" value="2"/>
</dbReference>
<dbReference type="Gene3D" id="1.10.40.90">
    <property type="match status" value="1"/>
</dbReference>
<comment type="catalytic activity">
    <reaction evidence="6 7 8">
        <text>RNA(n) + a ribonucleoside 5'-triphosphate = RNA(n+1) + diphosphate</text>
        <dbReference type="Rhea" id="RHEA:21248"/>
        <dbReference type="Rhea" id="RHEA-COMP:14527"/>
        <dbReference type="Rhea" id="RHEA-COMP:17342"/>
        <dbReference type="ChEBI" id="CHEBI:33019"/>
        <dbReference type="ChEBI" id="CHEBI:61557"/>
        <dbReference type="ChEBI" id="CHEBI:140395"/>
        <dbReference type="EC" id="2.7.7.6"/>
    </reaction>
</comment>
<dbReference type="InterPro" id="IPR007066">
    <property type="entry name" value="RNA_pol_Rpb1_3"/>
</dbReference>
<feature type="domain" description="RNA polymerase N-terminal" evidence="9">
    <location>
        <begin position="245"/>
        <end position="524"/>
    </location>
</feature>
<feature type="binding site" evidence="7">
    <location>
        <position position="897"/>
    </location>
    <ligand>
        <name>Zn(2+)</name>
        <dbReference type="ChEBI" id="CHEBI:29105"/>
        <label>2</label>
    </ligand>
</feature>
<keyword evidence="3 7" id="KW-0548">Nucleotidyltransferase</keyword>
<organism evidence="10 11">
    <name type="scientific">Tannerella forsythia</name>
    <name type="common">Bacteroides forsythus</name>
    <dbReference type="NCBI Taxonomy" id="28112"/>
    <lineage>
        <taxon>Bacteria</taxon>
        <taxon>Pseudomonadati</taxon>
        <taxon>Bacteroidota</taxon>
        <taxon>Bacteroidia</taxon>
        <taxon>Bacteroidales</taxon>
        <taxon>Tannerellaceae</taxon>
        <taxon>Tannerella</taxon>
    </lineage>
</organism>
<feature type="binding site" evidence="7">
    <location>
        <position position="813"/>
    </location>
    <ligand>
        <name>Zn(2+)</name>
        <dbReference type="ChEBI" id="CHEBI:29105"/>
        <label>2</label>
    </ligand>
</feature>
<evidence type="ECO:0000256" key="8">
    <source>
        <dbReference type="RuleBase" id="RU004279"/>
    </source>
</evidence>
<evidence type="ECO:0000259" key="9">
    <source>
        <dbReference type="SMART" id="SM00663"/>
    </source>
</evidence>
<dbReference type="InterPro" id="IPR007083">
    <property type="entry name" value="RNA_pol_Rpb1_4"/>
</dbReference>
<evidence type="ECO:0000313" key="11">
    <source>
        <dbReference type="Proteomes" id="UP000278609"/>
    </source>
</evidence>
<feature type="binding site" evidence="7">
    <location>
        <position position="66"/>
    </location>
    <ligand>
        <name>Zn(2+)</name>
        <dbReference type="ChEBI" id="CHEBI:29105"/>
        <label>1</label>
    </ligand>
</feature>
<dbReference type="OrthoDB" id="9815296at2"/>
<dbReference type="Gene3D" id="1.10.274.100">
    <property type="entry name" value="RNA polymerase Rpb1, domain 3"/>
    <property type="match status" value="2"/>
</dbReference>
<evidence type="ECO:0000256" key="6">
    <source>
        <dbReference type="ARBA" id="ARBA00048552"/>
    </source>
</evidence>
<name>A0A3P1XVR9_TANFO</name>
<proteinExistence type="inferred from homology"/>
<evidence type="ECO:0000256" key="1">
    <source>
        <dbReference type="ARBA" id="ARBA00022478"/>
    </source>
</evidence>
<keyword evidence="5 7" id="KW-0804">Transcription</keyword>
<feature type="binding site" evidence="7">
    <location>
        <position position="81"/>
    </location>
    <ligand>
        <name>Zn(2+)</name>
        <dbReference type="ChEBI" id="CHEBI:29105"/>
        <label>1</label>
    </ligand>
</feature>
<dbReference type="Gene3D" id="2.40.50.100">
    <property type="match status" value="3"/>
</dbReference>
<dbReference type="HAMAP" id="MF_01322">
    <property type="entry name" value="RNApol_bact_RpoC"/>
    <property type="match status" value="1"/>
</dbReference>
<dbReference type="InterPro" id="IPR007081">
    <property type="entry name" value="RNA_pol_Rpb1_5"/>
</dbReference>
<dbReference type="PANTHER" id="PTHR19376">
    <property type="entry name" value="DNA-DIRECTED RNA POLYMERASE"/>
    <property type="match status" value="1"/>
</dbReference>
<dbReference type="InterPro" id="IPR006592">
    <property type="entry name" value="RNA_pol_N"/>
</dbReference>
<dbReference type="PANTHER" id="PTHR19376:SF54">
    <property type="entry name" value="DNA-DIRECTED RNA POLYMERASE SUBUNIT BETA"/>
    <property type="match status" value="1"/>
</dbReference>
<comment type="function">
    <text evidence="7 8">DNA-dependent RNA polymerase catalyzes the transcription of DNA into RNA using the four ribonucleoside triphosphates as substrates.</text>
</comment>
<keyword evidence="1 7" id="KW-0240">DNA-directed RNA polymerase</keyword>
<dbReference type="SUPFAM" id="SSF64484">
    <property type="entry name" value="beta and beta-prime subunits of DNA dependent RNA-polymerase"/>
    <property type="match status" value="1"/>
</dbReference>
<dbReference type="InterPro" id="IPR007080">
    <property type="entry name" value="RNA_pol_Rpb1_1"/>
</dbReference>
<comment type="similarity">
    <text evidence="7 8">Belongs to the RNA polymerase beta' chain family.</text>
</comment>
<dbReference type="GO" id="GO:0006351">
    <property type="term" value="P:DNA-templated transcription"/>
    <property type="evidence" value="ECO:0007669"/>
    <property type="project" value="UniProtKB-UniRule"/>
</dbReference>
<dbReference type="Gene3D" id="1.10.1790.20">
    <property type="match status" value="1"/>
</dbReference>
<dbReference type="RefSeq" id="WP_124750751.1">
    <property type="nucleotide sequence ID" value="NZ_RQYS01000008.1"/>
</dbReference>
<keyword evidence="7" id="KW-0460">Magnesium</keyword>
<keyword evidence="7" id="KW-0862">Zinc</keyword>
<dbReference type="CDD" id="cd01609">
    <property type="entry name" value="RNAP_beta'_N"/>
    <property type="match status" value="1"/>
</dbReference>
<feature type="binding site" evidence="7">
    <location>
        <position position="474"/>
    </location>
    <ligand>
        <name>Mg(2+)</name>
        <dbReference type="ChEBI" id="CHEBI:18420"/>
    </ligand>
</feature>
<dbReference type="InterPro" id="IPR045867">
    <property type="entry name" value="DNA-dir_RpoC_beta_prime"/>
</dbReference>
<dbReference type="InterPro" id="IPR012754">
    <property type="entry name" value="DNA-dir_RpoC_beta_prime_bact"/>
</dbReference>
<evidence type="ECO:0000256" key="7">
    <source>
        <dbReference type="HAMAP-Rule" id="MF_01322"/>
    </source>
</evidence>
<comment type="subunit">
    <text evidence="7">The RNAP catalytic core consists of 2 alpha, 1 beta, 1 beta' and 1 omega subunit. When a sigma factor is associated with the core the holoenzyme is formed, which can initiate transcription.</text>
</comment>
<evidence type="ECO:0000256" key="2">
    <source>
        <dbReference type="ARBA" id="ARBA00022679"/>
    </source>
</evidence>
<dbReference type="GO" id="GO:0000287">
    <property type="term" value="F:magnesium ion binding"/>
    <property type="evidence" value="ECO:0007669"/>
    <property type="project" value="UniProtKB-UniRule"/>
</dbReference>
<dbReference type="NCBIfam" id="TIGR02386">
    <property type="entry name" value="rpoC_TIGR"/>
    <property type="match status" value="1"/>
</dbReference>
<dbReference type="Pfam" id="PF04997">
    <property type="entry name" value="RNA_pol_Rpb1_1"/>
    <property type="match status" value="1"/>
</dbReference>
<sequence>MAFRRENKIKSEFTKITIGLASPEEILENSYGEVLKPETINYRTYKPERDGLFCERIFGPVKNYECYCGKYKRIRYKGIVCDRCGVEVTEKKVRRERSGHIQLVVPVAHIWYFRSLPNKIGYLLGLPTKKMDSIIYYERYIVIQKGAAEGVNDMDLLSEEEYLNLLDTLPKENQMLEDSDPNKFIAKIGAEAIYDLLVRLDLDTLSYDLRHHATTDTSQQRKNEALKRLQVVESFRASKGRNKPEWMIIKVVPVIPPELRPLVPLDGGRFATSDLNDLYRRVIIRNNRLKRLIDIRAPEVILRNEKRMLQEAVDSLFDNSRKSSAVKTDANRLLKSLSDSLKGKQGRFRQNLLGKRVDYSARSVIVVGPELKMHECGLPKGMAAELYKPFIIRKLIERGIVKTVKSAKKIVDRKEPVVWDILEYVMKGHPVLLNRAPTLHRLGIQAFQPKLIEGKAIQLHPLACTAFNADFDGDQMAVHLPLGNEAVLEAQMLMLASHNILNPANGAPITVPSQDMVLGLYYITKLRRGARGEGLVFYGPEEAMIAYNEKKVNIHAPIKVYVNDLDEEGETVRKMVETSVGRLMANEYVPDEVGYINEVWGKKALRDIISRVIKACGVARTAQFLDDIKNLGYYMAFKGGLSFNLADVLIPPEKDDIVKEGYDEVEQITANYNMGFITNNERYNQIIDTWTHVNSRLSKTLIDQLSADDDGFNSIYMMMDSGARGSKEQIRQLSGMRGLMAKPQKSGSDGGQIIENPILSNFKEGLSVLEYFISTHGARKGLADTALKTADAGYLTRRLVDVSHDVIINEEDCGTLRGLTCTELKNNEEVIASLYERILGRVSVHDIIHPITGRIIVKSGEEIREKQATEIQNSPIESVEIRSVLTCESKKGVCAKCYGRNLATGQMVQKGEVVGVIAAQSIGEPGTQLTLRTFHVGGIASNIATENSLVSKYDGVLEIDELRAVDSETEKCKIVVSRLAELRIVDPHTKIILHNHNIPYGSKLFFDHGATIQKGDKIIEWDPFNAVIVSEVAGKLSFESMDENVTYKVESDETTGLKEKIIIESKDKTKIPAAHILNADNEPLKNYSLPLGAHVVKEEGDMIKAGEVLVKIPRAVGKTGDITGGLPRVTELFEARNPSNPAIVSEIDGEVSFGKIKRGNREIMVTSKLGEVKKYMVPLSKQLLVQENDYVRAGMPLSDGAITPSDILAIKGPTAVQEYIVNEVQDVYRLQGVKINDKHFEVIVRQMMRKVEIVDPGDTRFLEQQVVDKLEVMEENDRIWGKKVVTDAGDSATLNAGQIVTARKLRDENSMLKRRDKRPVEARDAVPATTNQILQGITRAALQTTSFMSAASFQETTKVLNEAAICGKIDRLEGLKENVICGHLIPAGTGQREFEKLTVGAKDEFDRIAASRANVVDLSDVKMDK</sequence>
<reference evidence="10 11" key="1">
    <citation type="submission" date="2018-11" db="EMBL/GenBank/DDBJ databases">
        <title>Genomes From Bacteria Associated with the Canine Oral Cavity: a Test Case for Automated Genome-Based Taxonomic Assignment.</title>
        <authorList>
            <person name="Coil D.A."/>
            <person name="Jospin G."/>
            <person name="Darling A.E."/>
            <person name="Wallis C."/>
            <person name="Davis I.J."/>
            <person name="Harris S."/>
            <person name="Eisen J.A."/>
            <person name="Holcombe L.J."/>
            <person name="O'Flynn C."/>
        </authorList>
    </citation>
    <scope>NUCLEOTIDE SEQUENCE [LARGE SCALE GENOMIC DNA]</scope>
    <source>
        <strain evidence="10 11">OH2617_COT-023</strain>
    </source>
</reference>
<dbReference type="InterPro" id="IPR038120">
    <property type="entry name" value="Rpb1_funnel_sf"/>
</dbReference>
<evidence type="ECO:0000313" key="10">
    <source>
        <dbReference type="EMBL" id="RRD62615.1"/>
    </source>
</evidence>
<dbReference type="InterPro" id="IPR044893">
    <property type="entry name" value="RNA_pol_Rpb1_clamp_domain"/>
</dbReference>
<evidence type="ECO:0000256" key="5">
    <source>
        <dbReference type="ARBA" id="ARBA00023163"/>
    </source>
</evidence>
<keyword evidence="4 7" id="KW-0479">Metal-binding</keyword>
<accession>A0A3P1XVR9</accession>
<dbReference type="Gene3D" id="4.10.860.120">
    <property type="entry name" value="RNA polymerase II, clamp domain"/>
    <property type="match status" value="1"/>
</dbReference>
<dbReference type="Gene3D" id="1.10.132.30">
    <property type="match status" value="1"/>
</dbReference>
<dbReference type="Gene3D" id="2.40.40.20">
    <property type="match status" value="1"/>
</dbReference>
<feature type="binding site" evidence="7">
    <location>
        <position position="84"/>
    </location>
    <ligand>
        <name>Zn(2+)</name>
        <dbReference type="ChEBI" id="CHEBI:29105"/>
        <label>1</label>
    </ligand>
</feature>
<dbReference type="EC" id="2.7.7.6" evidence="7"/>
<dbReference type="GO" id="GO:0003899">
    <property type="term" value="F:DNA-directed RNA polymerase activity"/>
    <property type="evidence" value="ECO:0007669"/>
    <property type="project" value="UniProtKB-UniRule"/>
</dbReference>
<dbReference type="GO" id="GO:0000428">
    <property type="term" value="C:DNA-directed RNA polymerase complex"/>
    <property type="evidence" value="ECO:0007669"/>
    <property type="project" value="UniProtKB-KW"/>
</dbReference>
<dbReference type="InterPro" id="IPR042102">
    <property type="entry name" value="RNA_pol_Rpb1_3_sf"/>
</dbReference>
<gene>
    <name evidence="7 10" type="primary">rpoC</name>
    <name evidence="10" type="ORF">EII40_02785</name>
</gene>
<keyword evidence="2 7" id="KW-0808">Transferase</keyword>
<dbReference type="Pfam" id="PF04983">
    <property type="entry name" value="RNA_pol_Rpb1_3"/>
    <property type="match status" value="1"/>
</dbReference>
<dbReference type="EMBL" id="RQYS01000008">
    <property type="protein sequence ID" value="RRD62615.1"/>
    <property type="molecule type" value="Genomic_DNA"/>
</dbReference>
<dbReference type="GO" id="GO:0008270">
    <property type="term" value="F:zinc ion binding"/>
    <property type="evidence" value="ECO:0007669"/>
    <property type="project" value="UniProtKB-UniRule"/>
</dbReference>
<dbReference type="Pfam" id="PF04998">
    <property type="entry name" value="RNA_pol_Rpb1_5"/>
    <property type="match status" value="1"/>
</dbReference>
<dbReference type="Proteomes" id="UP000278609">
    <property type="component" value="Unassembled WGS sequence"/>
</dbReference>
<dbReference type="CDD" id="cd02655">
    <property type="entry name" value="RNAP_beta'_C"/>
    <property type="match status" value="1"/>
</dbReference>
<feature type="binding site" evidence="7">
    <location>
        <position position="887"/>
    </location>
    <ligand>
        <name>Zn(2+)</name>
        <dbReference type="ChEBI" id="CHEBI:29105"/>
        <label>2</label>
    </ligand>
</feature>
<feature type="binding site" evidence="7">
    <location>
        <position position="472"/>
    </location>
    <ligand>
        <name>Mg(2+)</name>
        <dbReference type="ChEBI" id="CHEBI:18420"/>
    </ligand>
</feature>
<feature type="binding site" evidence="7">
    <location>
        <position position="894"/>
    </location>
    <ligand>
        <name>Zn(2+)</name>
        <dbReference type="ChEBI" id="CHEBI:29105"/>
        <label>2</label>
    </ligand>
</feature>
<dbReference type="SMART" id="SM00663">
    <property type="entry name" value="RPOLA_N"/>
    <property type="match status" value="1"/>
</dbReference>
<comment type="cofactor">
    <cofactor evidence="7">
        <name>Mg(2+)</name>
        <dbReference type="ChEBI" id="CHEBI:18420"/>
    </cofactor>
    <text evidence="7">Binds 1 Mg(2+) ion per subunit.</text>
</comment>